<comment type="caution">
    <text evidence="1">The sequence shown here is derived from an EMBL/GenBank/DDBJ whole genome shotgun (WGS) entry which is preliminary data.</text>
</comment>
<dbReference type="GO" id="GO:0005525">
    <property type="term" value="F:GTP binding"/>
    <property type="evidence" value="ECO:0007669"/>
    <property type="project" value="InterPro"/>
</dbReference>
<reference evidence="1" key="1">
    <citation type="journal article" date="2021" name="Nat. Commun.">
        <title>Genetic determinants of endophytism in the Arabidopsis root mycobiome.</title>
        <authorList>
            <person name="Mesny F."/>
            <person name="Miyauchi S."/>
            <person name="Thiergart T."/>
            <person name="Pickel B."/>
            <person name="Atanasova L."/>
            <person name="Karlsson M."/>
            <person name="Huettel B."/>
            <person name="Barry K.W."/>
            <person name="Haridas S."/>
            <person name="Chen C."/>
            <person name="Bauer D."/>
            <person name="Andreopoulos W."/>
            <person name="Pangilinan J."/>
            <person name="LaButti K."/>
            <person name="Riley R."/>
            <person name="Lipzen A."/>
            <person name="Clum A."/>
            <person name="Drula E."/>
            <person name="Henrissat B."/>
            <person name="Kohler A."/>
            <person name="Grigoriev I.V."/>
            <person name="Martin F.M."/>
            <person name="Hacquard S."/>
        </authorList>
    </citation>
    <scope>NUCLEOTIDE SEQUENCE</scope>
    <source>
        <strain evidence="1">MPI-CAGE-AT-0021</strain>
    </source>
</reference>
<evidence type="ECO:0000313" key="2">
    <source>
        <dbReference type="Proteomes" id="UP000717696"/>
    </source>
</evidence>
<proteinExistence type="predicted"/>
<dbReference type="InterPro" id="IPR001806">
    <property type="entry name" value="Small_GTPase"/>
</dbReference>
<dbReference type="AlphaFoldDB" id="A0A9P9IZR7"/>
<keyword evidence="2" id="KW-1185">Reference proteome</keyword>
<protein>
    <submittedName>
        <fullName evidence="1">Uncharacterized protein</fullName>
    </submittedName>
</protein>
<dbReference type="EMBL" id="JAGMUU010000016">
    <property type="protein sequence ID" value="KAH7136910.1"/>
    <property type="molecule type" value="Genomic_DNA"/>
</dbReference>
<dbReference type="SUPFAM" id="SSF52540">
    <property type="entry name" value="P-loop containing nucleoside triphosphate hydrolases"/>
    <property type="match status" value="1"/>
</dbReference>
<gene>
    <name evidence="1" type="ORF">B0J13DRAFT_560246</name>
</gene>
<name>A0A9P9IZR7_9HYPO</name>
<accession>A0A9P9IZR7</accession>
<feature type="non-terminal residue" evidence="1">
    <location>
        <position position="240"/>
    </location>
</feature>
<dbReference type="InterPro" id="IPR027417">
    <property type="entry name" value="P-loop_NTPase"/>
</dbReference>
<organism evidence="1 2">
    <name type="scientific">Dactylonectria estremocensis</name>
    <dbReference type="NCBI Taxonomy" id="1079267"/>
    <lineage>
        <taxon>Eukaryota</taxon>
        <taxon>Fungi</taxon>
        <taxon>Dikarya</taxon>
        <taxon>Ascomycota</taxon>
        <taxon>Pezizomycotina</taxon>
        <taxon>Sordariomycetes</taxon>
        <taxon>Hypocreomycetidae</taxon>
        <taxon>Hypocreales</taxon>
        <taxon>Nectriaceae</taxon>
        <taxon>Dactylonectria</taxon>
    </lineage>
</organism>
<evidence type="ECO:0000313" key="1">
    <source>
        <dbReference type="EMBL" id="KAH7136910.1"/>
    </source>
</evidence>
<dbReference type="GO" id="GO:0003924">
    <property type="term" value="F:GTPase activity"/>
    <property type="evidence" value="ECO:0007669"/>
    <property type="project" value="InterPro"/>
</dbReference>
<dbReference type="OrthoDB" id="265044at2759"/>
<dbReference type="Pfam" id="PF00071">
    <property type="entry name" value="Ras"/>
    <property type="match status" value="1"/>
</dbReference>
<dbReference type="Proteomes" id="UP000717696">
    <property type="component" value="Unassembled WGS sequence"/>
</dbReference>
<dbReference type="Gene3D" id="3.40.50.300">
    <property type="entry name" value="P-loop containing nucleotide triphosphate hydrolases"/>
    <property type="match status" value="1"/>
</dbReference>
<sequence>MKPQTTWPNSLSVPADELFTKEEIESVTHWPGRQSVVHVAMLGTSTLSSEMLNIAERLTQLPLDYYLCDPTMDDHERARLFKLEPGRAPVMLRCYVVPFPFRSSTMWDCDASMYVFSLTDRESFLALRESFAELAVPLQGEKPKINFVVAAQTDTPMERWVVSLEEAEQFSESIGADLLAVSAKTRAGCGLQEAKALVIRIRLRQIQAEKDQPKATVLDKSKGVLTRWKKAIPFRCGLCL</sequence>